<dbReference type="EMBL" id="KB705556">
    <property type="protein sequence ID" value="EMR71940.1"/>
    <property type="molecule type" value="Genomic_DNA"/>
</dbReference>
<dbReference type="HOGENOM" id="CLU_002865_4_1_1"/>
<dbReference type="Proteomes" id="UP000012174">
    <property type="component" value="Unassembled WGS sequence"/>
</dbReference>
<dbReference type="KEGG" id="ela:UCREL1_1017"/>
<dbReference type="Pfam" id="PF05199">
    <property type="entry name" value="GMC_oxred_C"/>
    <property type="match status" value="1"/>
</dbReference>
<dbReference type="InterPro" id="IPR007867">
    <property type="entry name" value="GMC_OxRtase_C"/>
</dbReference>
<evidence type="ECO:0000313" key="5">
    <source>
        <dbReference type="Proteomes" id="UP000012174"/>
    </source>
</evidence>
<dbReference type="InterPro" id="IPR000172">
    <property type="entry name" value="GMC_OxRdtase_N"/>
</dbReference>
<comment type="similarity">
    <text evidence="1">Belongs to the GMC oxidoreductase family.</text>
</comment>
<evidence type="ECO:0000259" key="3">
    <source>
        <dbReference type="PROSITE" id="PS00624"/>
    </source>
</evidence>
<dbReference type="OrthoDB" id="269227at2759"/>
<dbReference type="InterPro" id="IPR036188">
    <property type="entry name" value="FAD/NAD-bd_sf"/>
</dbReference>
<evidence type="ECO:0000256" key="2">
    <source>
        <dbReference type="SAM" id="SignalP"/>
    </source>
</evidence>
<reference evidence="5" key="1">
    <citation type="journal article" date="2013" name="Genome Announc.">
        <title>Draft genome sequence of the grapevine dieback fungus Eutypa lata UCR-EL1.</title>
        <authorList>
            <person name="Blanco-Ulate B."/>
            <person name="Rolshausen P.E."/>
            <person name="Cantu D."/>
        </authorList>
    </citation>
    <scope>NUCLEOTIDE SEQUENCE [LARGE SCALE GENOMIC DNA]</scope>
    <source>
        <strain evidence="5">UCR-EL1</strain>
    </source>
</reference>
<name>M7TZ25_EUTLA</name>
<dbReference type="GO" id="GO:0050660">
    <property type="term" value="F:flavin adenine dinucleotide binding"/>
    <property type="evidence" value="ECO:0007669"/>
    <property type="project" value="InterPro"/>
</dbReference>
<proteinExistence type="inferred from homology"/>
<dbReference type="OMA" id="ENCTYAP"/>
<keyword evidence="2" id="KW-0732">Signal</keyword>
<dbReference type="AlphaFoldDB" id="M7TZ25"/>
<dbReference type="PROSITE" id="PS00624">
    <property type="entry name" value="GMC_OXRED_2"/>
    <property type="match status" value="1"/>
</dbReference>
<feature type="signal peptide" evidence="2">
    <location>
        <begin position="1"/>
        <end position="20"/>
    </location>
</feature>
<dbReference type="SUPFAM" id="SSF54373">
    <property type="entry name" value="FAD-linked reductases, C-terminal domain"/>
    <property type="match status" value="1"/>
</dbReference>
<keyword evidence="5" id="KW-1185">Reference proteome</keyword>
<gene>
    <name evidence="4" type="ORF">UCREL1_1017</name>
</gene>
<evidence type="ECO:0000256" key="1">
    <source>
        <dbReference type="ARBA" id="ARBA00010790"/>
    </source>
</evidence>
<protein>
    <submittedName>
        <fullName evidence="4">Putative gmc oxidoreductase protein</fullName>
    </submittedName>
</protein>
<dbReference type="Gene3D" id="3.50.50.60">
    <property type="entry name" value="FAD/NAD(P)-binding domain"/>
    <property type="match status" value="1"/>
</dbReference>
<dbReference type="InterPro" id="IPR012132">
    <property type="entry name" value="GMC_OxRdtase"/>
</dbReference>
<evidence type="ECO:0000313" key="4">
    <source>
        <dbReference type="EMBL" id="EMR71940.1"/>
    </source>
</evidence>
<sequence length="649" mass="71401">MRAVNTLSLLFSALVTKAVASGNQSQEYDYVVVGSGAGGGPLAANLARAGFSVFLIEAGGDKGDTYLQSVPAWADQASEASGHSWHFFVNHYQNETQARRDNKYTYRLTDGSYYVGLEPPDDAEPLGIYYPRGATIGGSSQINAMNLALPPENDWRYIAELTGDDSWQPSEIRKYFVELERNQYLPPGVPGHGYDGYIESVHNNITYVTGRPGVSSLVRESIRLLENTTVDSDEQLVQLLERDMNRLDEDRYEHPGVFQMPLHVDALKRRSGAYNFVVETANARDEDDKPKYPLTLSLHSLATRVLFSNSTSQDSKPKATGVEYLVGEALYAADDRYDANQEGELRTVKAKREVIISGGSFNTPQLLKLSGIGPRSELEEHGIPVVSDLPAVGRYMQDNYEGGVTVRANTSWENNPFAACTFNATHPESDPCIAQWEAEHVGPYGEGGAPLAMWFQSSVSENADCDVFFFGAASAEFRGYFPGYSREQVPDSTFFWSMVKMQVGSQAGTVALRSRDPRAAPRIDFNWFDREGADDRDLQALAEGAAFAMRAFDAVGAPYAPFEVVEPTPGTDPKQALMDNAFSHHVTSTCRMGPRDDPDYCVDSKFRVNGVEGLRVVDASVWPRTPGAFPVGPTFVIGRKAYHDILAEA</sequence>
<dbReference type="eggNOG" id="KOG1238">
    <property type="taxonomic scope" value="Eukaryota"/>
</dbReference>
<feature type="chain" id="PRO_5004086274" evidence="2">
    <location>
        <begin position="21"/>
        <end position="649"/>
    </location>
</feature>
<dbReference type="PANTHER" id="PTHR11552:SF213">
    <property type="entry name" value="DEHYDROGENASE, PUTATIVE-RELATED"/>
    <property type="match status" value="1"/>
</dbReference>
<dbReference type="SUPFAM" id="SSF51905">
    <property type="entry name" value="FAD/NAD(P)-binding domain"/>
    <property type="match status" value="1"/>
</dbReference>
<dbReference type="Gene3D" id="3.30.560.10">
    <property type="entry name" value="Glucose Oxidase, domain 3"/>
    <property type="match status" value="1"/>
</dbReference>
<dbReference type="Pfam" id="PF00732">
    <property type="entry name" value="GMC_oxred_N"/>
    <property type="match status" value="1"/>
</dbReference>
<accession>M7TZ25</accession>
<dbReference type="GO" id="GO:0016614">
    <property type="term" value="F:oxidoreductase activity, acting on CH-OH group of donors"/>
    <property type="evidence" value="ECO:0007669"/>
    <property type="project" value="InterPro"/>
</dbReference>
<dbReference type="PIRSF" id="PIRSF000137">
    <property type="entry name" value="Alcohol_oxidase"/>
    <property type="match status" value="1"/>
</dbReference>
<dbReference type="PANTHER" id="PTHR11552">
    <property type="entry name" value="GLUCOSE-METHANOL-CHOLINE GMC OXIDOREDUCTASE"/>
    <property type="match status" value="1"/>
</dbReference>
<feature type="domain" description="Glucose-methanol-choline oxidoreductase N-terminal" evidence="3">
    <location>
        <begin position="359"/>
        <end position="373"/>
    </location>
</feature>
<organism evidence="4 5">
    <name type="scientific">Eutypa lata (strain UCR-EL1)</name>
    <name type="common">Grapevine dieback disease fungus</name>
    <name type="synonym">Eutypa armeniacae</name>
    <dbReference type="NCBI Taxonomy" id="1287681"/>
    <lineage>
        <taxon>Eukaryota</taxon>
        <taxon>Fungi</taxon>
        <taxon>Dikarya</taxon>
        <taxon>Ascomycota</taxon>
        <taxon>Pezizomycotina</taxon>
        <taxon>Sordariomycetes</taxon>
        <taxon>Xylariomycetidae</taxon>
        <taxon>Xylariales</taxon>
        <taxon>Diatrypaceae</taxon>
        <taxon>Eutypa</taxon>
    </lineage>
</organism>
<dbReference type="STRING" id="1287681.M7TZ25"/>